<evidence type="ECO:0000313" key="2">
    <source>
        <dbReference type="EMBL" id="KAJ1642825.1"/>
    </source>
</evidence>
<sequence>MSAEKDLVAGERERIISGATVCTPSIIAASNGGQEVKEEMVQVKLSPKPSPQQSRIKTVLRRSMSMPGNTTNTSGSSSSNNVYSPGSSTVARSAFETGSNSMLVSKHQKMSTDASSARLAGMSPRSVFSAVSSASRIGQGSRVGVFKTIGNRFTSWFSKKQ</sequence>
<feature type="compositionally biased region" description="Low complexity" evidence="1">
    <location>
        <begin position="68"/>
        <end position="88"/>
    </location>
</feature>
<evidence type="ECO:0000313" key="3">
    <source>
        <dbReference type="Proteomes" id="UP001145021"/>
    </source>
</evidence>
<gene>
    <name evidence="2" type="ORF">LPJ64_005348</name>
</gene>
<accession>A0A9W7XHB7</accession>
<dbReference type="AlphaFoldDB" id="A0A9W7XHB7"/>
<keyword evidence="3" id="KW-1185">Reference proteome</keyword>
<protein>
    <submittedName>
        <fullName evidence="2">Uncharacterized protein</fullName>
    </submittedName>
</protein>
<comment type="caution">
    <text evidence="2">The sequence shown here is derived from an EMBL/GenBank/DDBJ whole genome shotgun (WGS) entry which is preliminary data.</text>
</comment>
<dbReference type="EMBL" id="JANBOH010000332">
    <property type="protein sequence ID" value="KAJ1642825.1"/>
    <property type="molecule type" value="Genomic_DNA"/>
</dbReference>
<dbReference type="Proteomes" id="UP001145021">
    <property type="component" value="Unassembled WGS sequence"/>
</dbReference>
<proteinExistence type="predicted"/>
<name>A0A9W7XHB7_9FUNG</name>
<evidence type="ECO:0000256" key="1">
    <source>
        <dbReference type="SAM" id="MobiDB-lite"/>
    </source>
</evidence>
<reference evidence="2" key="1">
    <citation type="submission" date="2022-07" db="EMBL/GenBank/DDBJ databases">
        <title>Phylogenomic reconstructions and comparative analyses of Kickxellomycotina fungi.</title>
        <authorList>
            <person name="Reynolds N.K."/>
            <person name="Stajich J.E."/>
            <person name="Barry K."/>
            <person name="Grigoriev I.V."/>
            <person name="Crous P."/>
            <person name="Smith M.E."/>
        </authorList>
    </citation>
    <scope>NUCLEOTIDE SEQUENCE</scope>
    <source>
        <strain evidence="2">NBRC 105413</strain>
    </source>
</reference>
<feature type="region of interest" description="Disordered" evidence="1">
    <location>
        <begin position="61"/>
        <end position="88"/>
    </location>
</feature>
<organism evidence="2 3">
    <name type="scientific">Coemansia asiatica</name>
    <dbReference type="NCBI Taxonomy" id="1052880"/>
    <lineage>
        <taxon>Eukaryota</taxon>
        <taxon>Fungi</taxon>
        <taxon>Fungi incertae sedis</taxon>
        <taxon>Zoopagomycota</taxon>
        <taxon>Kickxellomycotina</taxon>
        <taxon>Kickxellomycetes</taxon>
        <taxon>Kickxellales</taxon>
        <taxon>Kickxellaceae</taxon>
        <taxon>Coemansia</taxon>
    </lineage>
</organism>